<dbReference type="Proteomes" id="UP000429607">
    <property type="component" value="Unassembled WGS sequence"/>
</dbReference>
<feature type="compositionally biased region" description="Acidic residues" evidence="1">
    <location>
        <begin position="27"/>
        <end position="44"/>
    </location>
</feature>
<protein>
    <recommendedName>
        <fullName evidence="6">Eukaryotic/viral aspartic protease</fullName>
    </recommendedName>
</protein>
<evidence type="ECO:0000256" key="1">
    <source>
        <dbReference type="SAM" id="MobiDB-lite"/>
    </source>
</evidence>
<evidence type="ECO:0000313" key="3">
    <source>
        <dbReference type="EMBL" id="KAE9266923.1"/>
    </source>
</evidence>
<evidence type="ECO:0000313" key="2">
    <source>
        <dbReference type="EMBL" id="KAE8958953.1"/>
    </source>
</evidence>
<sequence length="283" mass="30556">MKISGANHSSASETPRMAGIAERSVSFDDDSVDDLDTNMEEYDDLEAKANAPAVVTPETPEGAIVTTTRSGGTRSLSRNLAKELADVARPDPAYSDDDDDDYGEEKPSTKTDKSSAKPQGNRPPLNGDTPAANKILGRCLELMLKESEWVPMFAPRPVRQAVWVDLSNELEWPVNSTSSRQVADDTVSLLMAMGIEAQSYPSGLALQDWKPAAAGVELHKWKKKLRSAFGATRIGAGRQPVARQAGQAIDPANILLPKTPKRKEDTSVDGDATNKTFAGYGWI</sequence>
<feature type="compositionally biased region" description="Polar residues" evidence="1">
    <location>
        <begin position="1"/>
        <end position="13"/>
    </location>
</feature>
<dbReference type="EMBL" id="QXFT01007186">
    <property type="protein sequence ID" value="KAE9266923.1"/>
    <property type="molecule type" value="Genomic_DNA"/>
</dbReference>
<feature type="region of interest" description="Disordered" evidence="1">
    <location>
        <begin position="1"/>
        <end position="132"/>
    </location>
</feature>
<feature type="compositionally biased region" description="Basic and acidic residues" evidence="1">
    <location>
        <begin position="104"/>
        <end position="115"/>
    </location>
</feature>
<evidence type="ECO:0000313" key="5">
    <source>
        <dbReference type="Proteomes" id="UP000434957"/>
    </source>
</evidence>
<evidence type="ECO:0000313" key="4">
    <source>
        <dbReference type="Proteomes" id="UP000429607"/>
    </source>
</evidence>
<dbReference type="Proteomes" id="UP000434957">
    <property type="component" value="Unassembled WGS sequence"/>
</dbReference>
<accession>A0A6A3GNB1</accession>
<dbReference type="AlphaFoldDB" id="A0A6A3GNB1"/>
<gene>
    <name evidence="2" type="ORF">PR001_g30886</name>
    <name evidence="3" type="ORF">PR003_g31952</name>
</gene>
<feature type="compositionally biased region" description="Low complexity" evidence="1">
    <location>
        <begin position="66"/>
        <end position="75"/>
    </location>
</feature>
<proteinExistence type="predicted"/>
<feature type="compositionally biased region" description="Basic and acidic residues" evidence="1">
    <location>
        <begin position="80"/>
        <end position="89"/>
    </location>
</feature>
<dbReference type="EMBL" id="QXFV01007373">
    <property type="protein sequence ID" value="KAE8958953.1"/>
    <property type="molecule type" value="Genomic_DNA"/>
</dbReference>
<organism evidence="2 4">
    <name type="scientific">Phytophthora rubi</name>
    <dbReference type="NCBI Taxonomy" id="129364"/>
    <lineage>
        <taxon>Eukaryota</taxon>
        <taxon>Sar</taxon>
        <taxon>Stramenopiles</taxon>
        <taxon>Oomycota</taxon>
        <taxon>Peronosporomycetes</taxon>
        <taxon>Peronosporales</taxon>
        <taxon>Peronosporaceae</taxon>
        <taxon>Phytophthora</taxon>
    </lineage>
</organism>
<reference evidence="2 4" key="1">
    <citation type="submission" date="2018-09" db="EMBL/GenBank/DDBJ databases">
        <title>Genomic investigation of the strawberry pathogen Phytophthora fragariae indicates pathogenicity is determined by transcriptional variation in three key races.</title>
        <authorList>
            <person name="Adams T.M."/>
            <person name="Armitage A.D."/>
            <person name="Sobczyk M.K."/>
            <person name="Bates H.J."/>
            <person name="Dunwell J.M."/>
            <person name="Nellist C.F."/>
            <person name="Harrison R.J."/>
        </authorList>
    </citation>
    <scope>NUCLEOTIDE SEQUENCE [LARGE SCALE GENOMIC DNA]</scope>
    <source>
        <strain evidence="2 4">SCRP249</strain>
        <strain evidence="3 5">SCRP333</strain>
    </source>
</reference>
<name>A0A6A3GNB1_9STRA</name>
<evidence type="ECO:0008006" key="6">
    <source>
        <dbReference type="Google" id="ProtNLM"/>
    </source>
</evidence>
<comment type="caution">
    <text evidence="2">The sequence shown here is derived from an EMBL/GenBank/DDBJ whole genome shotgun (WGS) entry which is preliminary data.</text>
</comment>
<feature type="compositionally biased region" description="Acidic residues" evidence="1">
    <location>
        <begin position="94"/>
        <end position="103"/>
    </location>
</feature>
<keyword evidence="5" id="KW-1185">Reference proteome</keyword>